<sequence>MDETADTLPGRIPSWAELDTVCQRAMECFNADHEEVSWNMEVHHRLLESIFRTSEPTPDHPIPGQSSDFMSCATARPHRNYLPCSSRQKMVDFCLFDASSVAAQAREALAQRTVTQTVNHTDYRPLQLRPITLSIETKRPGKDLDTAQLQMGVWHAAQWRFLQSAVEAMTRSTAAAGTDDSTIADAVKAALLRLGFLPGIIIQGHRWLFVLSTLEPKTTKLDDGSEVTVYRTILWVE</sequence>
<name>A0ABR1GUW0_9HYPO</name>
<comment type="caution">
    <text evidence="2">The sequence shown here is derived from an EMBL/GenBank/DDBJ whole genome shotgun (WGS) entry which is preliminary data.</text>
</comment>
<dbReference type="InterPro" id="IPR046797">
    <property type="entry name" value="PDDEXK_12"/>
</dbReference>
<evidence type="ECO:0000259" key="1">
    <source>
        <dbReference type="Pfam" id="PF20516"/>
    </source>
</evidence>
<organism evidence="2 3">
    <name type="scientific">Neonectria punicea</name>
    <dbReference type="NCBI Taxonomy" id="979145"/>
    <lineage>
        <taxon>Eukaryota</taxon>
        <taxon>Fungi</taxon>
        <taxon>Dikarya</taxon>
        <taxon>Ascomycota</taxon>
        <taxon>Pezizomycotina</taxon>
        <taxon>Sordariomycetes</taxon>
        <taxon>Hypocreomycetidae</taxon>
        <taxon>Hypocreales</taxon>
        <taxon>Nectriaceae</taxon>
        <taxon>Neonectria</taxon>
    </lineage>
</organism>
<keyword evidence="3" id="KW-1185">Reference proteome</keyword>
<accession>A0ABR1GUW0</accession>
<evidence type="ECO:0000313" key="3">
    <source>
        <dbReference type="Proteomes" id="UP001498476"/>
    </source>
</evidence>
<dbReference type="Pfam" id="PF20516">
    <property type="entry name" value="PDDEXK_12"/>
    <property type="match status" value="1"/>
</dbReference>
<evidence type="ECO:0000313" key="2">
    <source>
        <dbReference type="EMBL" id="KAK7409280.1"/>
    </source>
</evidence>
<gene>
    <name evidence="2" type="ORF">QQX98_008520</name>
</gene>
<proteinExistence type="predicted"/>
<protein>
    <recommendedName>
        <fullName evidence="1">PD-(D/E)XK nuclease-like domain-containing protein</fullName>
    </recommendedName>
</protein>
<feature type="domain" description="PD-(D/E)XK nuclease-like" evidence="1">
    <location>
        <begin position="7"/>
        <end position="223"/>
    </location>
</feature>
<reference evidence="2 3" key="1">
    <citation type="journal article" date="2025" name="Microbiol. Resour. Announc.">
        <title>Draft genome sequences for Neonectria magnoliae and Neonectria punicea, canker pathogens of Liriodendron tulipifera and Acer saccharum in West Virginia.</title>
        <authorList>
            <person name="Petronek H.M."/>
            <person name="Kasson M.T."/>
            <person name="Metheny A.M."/>
            <person name="Stauder C.M."/>
            <person name="Lovett B."/>
            <person name="Lynch S.C."/>
            <person name="Garnas J.R."/>
            <person name="Kasson L.R."/>
            <person name="Stajich J.E."/>
        </authorList>
    </citation>
    <scope>NUCLEOTIDE SEQUENCE [LARGE SCALE GENOMIC DNA]</scope>
    <source>
        <strain evidence="2 3">NRRL 64653</strain>
    </source>
</reference>
<dbReference type="EMBL" id="JAZAVJ010000156">
    <property type="protein sequence ID" value="KAK7409280.1"/>
    <property type="molecule type" value="Genomic_DNA"/>
</dbReference>
<dbReference type="Proteomes" id="UP001498476">
    <property type="component" value="Unassembled WGS sequence"/>
</dbReference>